<dbReference type="InterPro" id="IPR058645">
    <property type="entry name" value="NTF2-like_dom_7"/>
</dbReference>
<evidence type="ECO:0000313" key="3">
    <source>
        <dbReference type="Proteomes" id="UP000016931"/>
    </source>
</evidence>
<dbReference type="eggNOG" id="ENOG502R9JQ">
    <property type="taxonomic scope" value="Eukaryota"/>
</dbReference>
<feature type="domain" description="NTF2-like" evidence="1">
    <location>
        <begin position="2"/>
        <end position="97"/>
    </location>
</feature>
<name>M3C4N7_SPHMS</name>
<dbReference type="HOGENOM" id="CLU_2339331_0_0_1"/>
<organism evidence="2 3">
    <name type="scientific">Sphaerulina musiva (strain SO2202)</name>
    <name type="common">Poplar stem canker fungus</name>
    <name type="synonym">Septoria musiva</name>
    <dbReference type="NCBI Taxonomy" id="692275"/>
    <lineage>
        <taxon>Eukaryota</taxon>
        <taxon>Fungi</taxon>
        <taxon>Dikarya</taxon>
        <taxon>Ascomycota</taxon>
        <taxon>Pezizomycotina</taxon>
        <taxon>Dothideomycetes</taxon>
        <taxon>Dothideomycetidae</taxon>
        <taxon>Mycosphaerellales</taxon>
        <taxon>Mycosphaerellaceae</taxon>
        <taxon>Sphaerulina</taxon>
    </lineage>
</organism>
<protein>
    <recommendedName>
        <fullName evidence="1">NTF2-like domain-containing protein</fullName>
    </recommendedName>
</protein>
<dbReference type="AlphaFoldDB" id="M3C4N7"/>
<gene>
    <name evidence="2" type="ORF">SEPMUDRAFT_19175</name>
</gene>
<feature type="non-terminal residue" evidence="2">
    <location>
        <position position="1"/>
    </location>
</feature>
<dbReference type="Pfam" id="PF26534">
    <property type="entry name" value="NTF2_7"/>
    <property type="match status" value="1"/>
</dbReference>
<dbReference type="GeneID" id="27905449"/>
<evidence type="ECO:0000259" key="1">
    <source>
        <dbReference type="Pfam" id="PF26534"/>
    </source>
</evidence>
<dbReference type="EMBL" id="KB456261">
    <property type="protein sequence ID" value="EMF15266.1"/>
    <property type="molecule type" value="Genomic_DNA"/>
</dbReference>
<evidence type="ECO:0000313" key="2">
    <source>
        <dbReference type="EMBL" id="EMF15266.1"/>
    </source>
</evidence>
<proteinExistence type="predicted"/>
<reference evidence="2 3" key="1">
    <citation type="journal article" date="2012" name="PLoS Pathog.">
        <title>Diverse lifestyles and strategies of plant pathogenesis encoded in the genomes of eighteen Dothideomycetes fungi.</title>
        <authorList>
            <person name="Ohm R.A."/>
            <person name="Feau N."/>
            <person name="Henrissat B."/>
            <person name="Schoch C.L."/>
            <person name="Horwitz B.A."/>
            <person name="Barry K.W."/>
            <person name="Condon B.J."/>
            <person name="Copeland A.C."/>
            <person name="Dhillon B."/>
            <person name="Glaser F."/>
            <person name="Hesse C.N."/>
            <person name="Kosti I."/>
            <person name="LaButti K."/>
            <person name="Lindquist E.A."/>
            <person name="Lucas S."/>
            <person name="Salamov A.A."/>
            <person name="Bradshaw R.E."/>
            <person name="Ciuffetti L."/>
            <person name="Hamelin R.C."/>
            <person name="Kema G.H.J."/>
            <person name="Lawrence C."/>
            <person name="Scott J.A."/>
            <person name="Spatafora J.W."/>
            <person name="Turgeon B.G."/>
            <person name="de Wit P.J.G.M."/>
            <person name="Zhong S."/>
            <person name="Goodwin S.B."/>
            <person name="Grigoriev I.V."/>
        </authorList>
    </citation>
    <scope>NUCLEOTIDE SEQUENCE [LARGE SCALE GENOMIC DNA]</scope>
    <source>
        <strain evidence="2 3">SO2202</strain>
    </source>
</reference>
<dbReference type="OrthoDB" id="5596743at2759"/>
<dbReference type="Proteomes" id="UP000016931">
    <property type="component" value="Unassembled WGS sequence"/>
</dbReference>
<keyword evidence="3" id="KW-1185">Reference proteome</keyword>
<feature type="non-terminal residue" evidence="2">
    <location>
        <position position="98"/>
    </location>
</feature>
<sequence length="98" mass="11110">SCLTDSHAQRIADNFSHLFSDFSEEFANSTLTEDITDQTDSVGWLISNGTDCPHPLGSVTLSSRREFLDAQATQPNLPFIIENVWHDCTNVFTRWKFD</sequence>
<accession>M3C4N7</accession>
<dbReference type="RefSeq" id="XP_016763387.1">
    <property type="nucleotide sequence ID" value="XM_016908312.1"/>
</dbReference>